<dbReference type="KEGG" id="faf:OE104_03535"/>
<name>A0A9E8LW43_9BACI</name>
<evidence type="ECO:0000313" key="1">
    <source>
        <dbReference type="EMBL" id="WAA10415.1"/>
    </source>
</evidence>
<sequence>MKNRIIRKIVFVFLLFFMYRNRYKLLNTVLQHAILRRFAVSFFMKFSIFRNKLMQMAFPLKNEST</sequence>
<dbReference type="RefSeq" id="WP_275418201.1">
    <property type="nucleotide sequence ID" value="NZ_CP106878.1"/>
</dbReference>
<dbReference type="EMBL" id="CP106878">
    <property type="protein sequence ID" value="WAA10415.1"/>
    <property type="molecule type" value="Genomic_DNA"/>
</dbReference>
<accession>A0A9E8LW43</accession>
<organism evidence="1 2">
    <name type="scientific">Fervidibacillus albus</name>
    <dbReference type="NCBI Taxonomy" id="2980026"/>
    <lineage>
        <taxon>Bacteria</taxon>
        <taxon>Bacillati</taxon>
        <taxon>Bacillota</taxon>
        <taxon>Bacilli</taxon>
        <taxon>Bacillales</taxon>
        <taxon>Bacillaceae</taxon>
        <taxon>Fervidibacillus</taxon>
    </lineage>
</organism>
<protein>
    <submittedName>
        <fullName evidence="1">Uncharacterized protein</fullName>
    </submittedName>
</protein>
<proteinExistence type="predicted"/>
<gene>
    <name evidence="1" type="ORF">OE104_03535</name>
</gene>
<reference evidence="1" key="1">
    <citation type="submission" date="2022-09" db="EMBL/GenBank/DDBJ databases">
        <title>Complete Genomes of Fervidibacillus albus and Fervidibacillus halotolerans isolated from tidal flat sediments.</title>
        <authorList>
            <person name="Kwon K.K."/>
            <person name="Yang S.-H."/>
            <person name="Park M.J."/>
            <person name="Oh H.-M."/>
        </authorList>
    </citation>
    <scope>NUCLEOTIDE SEQUENCE</scope>
    <source>
        <strain evidence="1">MEBiC13591</strain>
    </source>
</reference>
<evidence type="ECO:0000313" key="2">
    <source>
        <dbReference type="Proteomes" id="UP001164718"/>
    </source>
</evidence>
<keyword evidence="2" id="KW-1185">Reference proteome</keyword>
<dbReference type="AlphaFoldDB" id="A0A9E8LW43"/>
<dbReference type="Proteomes" id="UP001164718">
    <property type="component" value="Chromosome"/>
</dbReference>